<name>A0A2H4P9A7_9CAUD</name>
<organism evidence="1 2">
    <name type="scientific">Corynebacterium phage PotatoChip</name>
    <dbReference type="NCBI Taxonomy" id="2047870"/>
    <lineage>
        <taxon>Viruses</taxon>
        <taxon>Duplodnaviria</taxon>
        <taxon>Heunggongvirae</taxon>
        <taxon>Uroviricota</taxon>
        <taxon>Caudoviricetes</taxon>
        <taxon>Zierdtviridae</taxon>
        <taxon>Toshachvirinae</taxon>
        <taxon>Ceetrepovirus</taxon>
        <taxon>Ceetrepovirus zion</taxon>
        <taxon>Corynebacterium virus Zion</taxon>
    </lineage>
</organism>
<gene>
    <name evidence="1" type="ORF">SEA_POTATOCHIP_26</name>
</gene>
<accession>A0A2H4P9A7</accession>
<evidence type="ECO:0000313" key="1">
    <source>
        <dbReference type="EMBL" id="ATW58659.1"/>
    </source>
</evidence>
<dbReference type="Proteomes" id="UP000241102">
    <property type="component" value="Segment"/>
</dbReference>
<sequence>MKYCRVTQRLAQMMPDEAGLWDDVSGRVRFTSSLPRGQAYQVETDSGIKTVPRTLVEAEIVGGEIVSHGSPGVEIFAGGENSNPTEAYWRVEYLGLEAKGQRLYLEGFTFLAIPDGEIDLTEVTPVAAAEPQGITKGDKGDSVTVTGYYFDEVGDSVVEFSDGSTTVVKRGIQGVPGQDGDSITITSQSANAQGDIELHFSDGTEITIPKGDKGDPGLTPYIKDMVWWVGDESTGVLAQGPKGDQGIAPDRSPITINFYGTGDPVLSDFPDAQVGDLIERVSDGQRWKVEES</sequence>
<proteinExistence type="predicted"/>
<dbReference type="EMBL" id="MG198778">
    <property type="protein sequence ID" value="ATW58659.1"/>
    <property type="molecule type" value="Genomic_DNA"/>
</dbReference>
<reference evidence="1 2" key="1">
    <citation type="submission" date="2017-10" db="EMBL/GenBank/DDBJ databases">
        <authorList>
            <person name="Monti D.L."/>
            <person name="McPhail C.W."/>
            <person name="Foksinska A.M."/>
            <person name="Opsteen S.A."/>
            <person name="Casey K.N."/>
            <person name="Ali S.Y."/>
            <person name="Nguyen D.C."/>
            <person name="Vale K."/>
            <person name="Baghaei N."/>
            <person name="Pratt M.C."/>
            <person name="Page E.F."/>
            <person name="Gosain A.J."/>
            <person name="Castillo S.J."/>
            <person name="Mallepalli N.R."/>
            <person name="Thompson A.L."/>
            <person name="Presedo N.A."/>
            <person name="Murrell A.C."/>
            <person name="Sahawneh K.J."/>
            <person name="Saleeby D.P."/>
            <person name="Stoner T.H."/>
            <person name="Garlena R.A."/>
            <person name="Russell D.A."/>
            <person name="Pope W.H."/>
            <person name="Jacobs-Sera D."/>
            <person name="Hatfull G.F."/>
        </authorList>
    </citation>
    <scope>NUCLEOTIDE SEQUENCE [LARGE SCALE GENOMIC DNA]</scope>
</reference>
<evidence type="ECO:0000313" key="2">
    <source>
        <dbReference type="Proteomes" id="UP000241102"/>
    </source>
</evidence>
<protein>
    <submittedName>
        <fullName evidence="1">Uncharacterized protein</fullName>
    </submittedName>
</protein>